<dbReference type="AlphaFoldDB" id="A0A448D5I7"/>
<keyword evidence="2" id="KW-1185">Reference proteome</keyword>
<reference evidence="1 2" key="1">
    <citation type="submission" date="2018-12" db="EMBL/GenBank/DDBJ databases">
        <authorList>
            <consortium name="Pathogen Informatics"/>
        </authorList>
    </citation>
    <scope>NUCLEOTIDE SEQUENCE [LARGE SCALE GENOMIC DNA]</scope>
    <source>
        <strain evidence="1 2">NCTC10296</strain>
    </source>
</reference>
<accession>A0A448D5I7</accession>
<name>A0A448D5I7_9NEIS</name>
<sequence>MKQTQTVDLDNTSIEFFNSLVSILRIHPVNEPPRPIGSGFFVLYRECIYFILTLHNFQHMGINKEKISSNEKNLFISNPILNLEIEPRHFHHIFFSELTHEETGAPIDENDFVIIKLNNQLPDEIKIKLPLFKLEFNFEKIITEIISSKYLGNYCVGFPLEHPDYDYDLCNDEQKVEQTLGLEIIQGKINRENNNLNLFNLVEIKYSNNDKKIGKENLNSELNGFSGSPVFVIDNNKDFVLLGMLLRANGTSIFINHIIKFIDEKINKTLILKGKITHNASLKIIISEK</sequence>
<proteinExistence type="predicted"/>
<organism evidence="1 2">
    <name type="scientific">Neisseria canis</name>
    <dbReference type="NCBI Taxonomy" id="493"/>
    <lineage>
        <taxon>Bacteria</taxon>
        <taxon>Pseudomonadati</taxon>
        <taxon>Pseudomonadota</taxon>
        <taxon>Betaproteobacteria</taxon>
        <taxon>Neisseriales</taxon>
        <taxon>Neisseriaceae</taxon>
        <taxon>Neisseria</taxon>
    </lineage>
</organism>
<evidence type="ECO:0000313" key="2">
    <source>
        <dbReference type="Proteomes" id="UP000279284"/>
    </source>
</evidence>
<dbReference type="RefSeq" id="WP_126326485.1">
    <property type="nucleotide sequence ID" value="NZ_CAUJPY010000019.1"/>
</dbReference>
<dbReference type="EMBL" id="LR134313">
    <property type="protein sequence ID" value="VEE99241.1"/>
    <property type="molecule type" value="Genomic_DNA"/>
</dbReference>
<dbReference type="KEGG" id="nci:NCTC10296_00237"/>
<protein>
    <submittedName>
        <fullName evidence="1">Uncharacterized protein</fullName>
    </submittedName>
</protein>
<evidence type="ECO:0000313" key="1">
    <source>
        <dbReference type="EMBL" id="VEE99241.1"/>
    </source>
</evidence>
<gene>
    <name evidence="1" type="ORF">NCTC10296_00237</name>
</gene>
<dbReference type="Proteomes" id="UP000279284">
    <property type="component" value="Chromosome"/>
</dbReference>